<dbReference type="AlphaFoldDB" id="A0A087DFS4"/>
<dbReference type="RefSeq" id="WP_033517501.1">
    <property type="nucleotide sequence ID" value="NZ_CAUPKV010000046.1"/>
</dbReference>
<dbReference type="EMBL" id="JGZO01000008">
    <property type="protein sequence ID" value="KFI94374.1"/>
    <property type="molecule type" value="Genomic_DNA"/>
</dbReference>
<evidence type="ECO:0000313" key="2">
    <source>
        <dbReference type="Proteomes" id="UP000029033"/>
    </source>
</evidence>
<dbReference type="eggNOG" id="COG4585">
    <property type="taxonomic scope" value="Bacteria"/>
</dbReference>
<proteinExistence type="predicted"/>
<dbReference type="Proteomes" id="UP000029033">
    <property type="component" value="Unassembled WGS sequence"/>
</dbReference>
<reference evidence="1 2" key="1">
    <citation type="submission" date="2014-03" db="EMBL/GenBank/DDBJ databases">
        <title>Genomics of Bifidobacteria.</title>
        <authorList>
            <person name="Ventura M."/>
            <person name="Milani C."/>
            <person name="Lugli G.A."/>
        </authorList>
    </citation>
    <scope>NUCLEOTIDE SEQUENCE [LARGE SCALE GENOMIC DNA]</scope>
    <source>
        <strain evidence="1 2">LMG 21589</strain>
    </source>
</reference>
<name>A0A087DFS4_9BIFI</name>
<keyword evidence="1" id="KW-0418">Kinase</keyword>
<dbReference type="GO" id="GO:0016301">
    <property type="term" value="F:kinase activity"/>
    <property type="evidence" value="ECO:0007669"/>
    <property type="project" value="UniProtKB-KW"/>
</dbReference>
<protein>
    <submittedName>
        <fullName evidence="1">Histidine kinase</fullName>
    </submittedName>
</protein>
<accession>A0A087DFS4</accession>
<evidence type="ECO:0000313" key="1">
    <source>
        <dbReference type="EMBL" id="KFI94374.1"/>
    </source>
</evidence>
<dbReference type="OrthoDB" id="3233735at2"/>
<dbReference type="STRING" id="158787.BSCA_1401"/>
<gene>
    <name evidence="1" type="ORF">BSCA_1401</name>
</gene>
<keyword evidence="1" id="KW-0808">Transferase</keyword>
<comment type="caution">
    <text evidence="1">The sequence shown here is derived from an EMBL/GenBank/DDBJ whole genome shotgun (WGS) entry which is preliminary data.</text>
</comment>
<dbReference type="GeneID" id="85165709"/>
<organism evidence="1 2">
    <name type="scientific">Bifidobacterium scardovii</name>
    <dbReference type="NCBI Taxonomy" id="158787"/>
    <lineage>
        <taxon>Bacteria</taxon>
        <taxon>Bacillati</taxon>
        <taxon>Actinomycetota</taxon>
        <taxon>Actinomycetes</taxon>
        <taxon>Bifidobacteriales</taxon>
        <taxon>Bifidobacteriaceae</taxon>
        <taxon>Bifidobacterium</taxon>
    </lineage>
</organism>
<keyword evidence="2" id="KW-1185">Reference proteome</keyword>
<sequence length="174" mass="19351">MHALAQSTLDQVREIIDVVDGDAAIDAAENEEIRGSLHDALRWVIDGNERYLSSMHMQGRTDLAGGRNMPVERISADTLREIKDFLDHMYMNILIHGTGGTGEEDAYYASVTVEGDRISIVQCNETDDRHIQSHPGKGLTLHRQRIALLGGTLVTSLDDRLWTLRAVIPLHEPA</sequence>